<reference evidence="1" key="2">
    <citation type="journal article" date="2023" name="Int. J. Mol. Sci.">
        <title>De Novo Assembly and Annotation of 11 Diverse Shrub Willow (Salix) Genomes Reveals Novel Gene Organization in Sex-Linked Regions.</title>
        <authorList>
            <person name="Hyden B."/>
            <person name="Feng K."/>
            <person name="Yates T.B."/>
            <person name="Jawdy S."/>
            <person name="Cereghino C."/>
            <person name="Smart L.B."/>
            <person name="Muchero W."/>
        </authorList>
    </citation>
    <scope>NUCLEOTIDE SEQUENCE</scope>
    <source>
        <tissue evidence="1">Shoot tip</tissue>
    </source>
</reference>
<dbReference type="EMBL" id="JAPFFK010000007">
    <property type="protein sequence ID" value="KAJ6754808.1"/>
    <property type="molecule type" value="Genomic_DNA"/>
</dbReference>
<proteinExistence type="predicted"/>
<protein>
    <recommendedName>
        <fullName evidence="3">MAR-binding filament-like protein 1</fullName>
    </recommendedName>
</protein>
<sequence length="568" mass="64178">MMVWFGVKLKLPGKGRVGYSSILSYDSMAGGMAPELTFGGKYGFSCMIAAAVFHHLWLQKEYHELSPATAVHFLVDRAGLCGQLDLFFMVKLGESGRRERKNLYTARFKHCRLEADFSVHSREIPCTLDKTYGGATFTFSAGLESPTRFSQLRQRRETRRKKRQKSVKVAFLMATFLSSSSPPLPLLLSSNHYSLQTPPSLSLSFPFSYPLRATITANSRHIKTLILASANSDSSFDELGFNREPRSTDKKSLLLELIHEIEPLDVTLIQKDVPPATLDAMKRTISGMLGLLPSDRFQVFIEAWWESLSMLLVSSMMTGYTLRNAEYRLCLERNLDIHEEDSEMQVQGNSKTNLQGLVLEGEKSNQSLGKDTEFEKNVEDLSDDINIQGLGEISLEAQQYILHLQSHLSSVKKELHEVRMKSAALQMQQFVSEEKNDLLDYLRSLQPEKVAELSEPTFPELKETIHSVVHGLLATLSPKMHSKTPPQSENTSPGSLNIGVDCAELVENTSLHFHPLISLTRDYLARLLFWCMLLGHYMRGLEYRMELTELLSLTSHEENDSCEDRQVA</sequence>
<name>A0A9Q0VW41_SALPP</name>
<gene>
    <name evidence="1" type="ORF">OIU79_027426</name>
</gene>
<comment type="caution">
    <text evidence="1">The sequence shown here is derived from an EMBL/GenBank/DDBJ whole genome shotgun (WGS) entry which is preliminary data.</text>
</comment>
<dbReference type="OrthoDB" id="4115at2759"/>
<dbReference type="InterPro" id="IPR008479">
    <property type="entry name" value="DUF760"/>
</dbReference>
<keyword evidence="2" id="KW-1185">Reference proteome</keyword>
<dbReference type="PANTHER" id="PTHR33598:SF2">
    <property type="entry name" value="MAR-BINDING FILAMENT-LIKE PROTEIN"/>
    <property type="match status" value="1"/>
</dbReference>
<organism evidence="1 2">
    <name type="scientific">Salix purpurea</name>
    <name type="common">Purple osier willow</name>
    <dbReference type="NCBI Taxonomy" id="77065"/>
    <lineage>
        <taxon>Eukaryota</taxon>
        <taxon>Viridiplantae</taxon>
        <taxon>Streptophyta</taxon>
        <taxon>Embryophyta</taxon>
        <taxon>Tracheophyta</taxon>
        <taxon>Spermatophyta</taxon>
        <taxon>Magnoliopsida</taxon>
        <taxon>eudicotyledons</taxon>
        <taxon>Gunneridae</taxon>
        <taxon>Pentapetalae</taxon>
        <taxon>rosids</taxon>
        <taxon>fabids</taxon>
        <taxon>Malpighiales</taxon>
        <taxon>Salicaceae</taxon>
        <taxon>Saliceae</taxon>
        <taxon>Salix</taxon>
    </lineage>
</organism>
<evidence type="ECO:0000313" key="1">
    <source>
        <dbReference type="EMBL" id="KAJ6754808.1"/>
    </source>
</evidence>
<dbReference type="PANTHER" id="PTHR33598">
    <property type="entry name" value="OS02G0833400 PROTEIN"/>
    <property type="match status" value="1"/>
</dbReference>
<evidence type="ECO:0008006" key="3">
    <source>
        <dbReference type="Google" id="ProtNLM"/>
    </source>
</evidence>
<dbReference type="AlphaFoldDB" id="A0A9Q0VW41"/>
<dbReference type="Pfam" id="PF05542">
    <property type="entry name" value="DUF760"/>
    <property type="match status" value="2"/>
</dbReference>
<reference evidence="1" key="1">
    <citation type="submission" date="2022-11" db="EMBL/GenBank/DDBJ databases">
        <authorList>
            <person name="Hyden B.L."/>
            <person name="Feng K."/>
            <person name="Yates T."/>
            <person name="Jawdy S."/>
            <person name="Smart L.B."/>
            <person name="Muchero W."/>
        </authorList>
    </citation>
    <scope>NUCLEOTIDE SEQUENCE</scope>
    <source>
        <tissue evidence="1">Shoot tip</tissue>
    </source>
</reference>
<accession>A0A9Q0VW41</accession>
<evidence type="ECO:0000313" key="2">
    <source>
        <dbReference type="Proteomes" id="UP001151532"/>
    </source>
</evidence>
<dbReference type="Proteomes" id="UP001151532">
    <property type="component" value="Chromosome 16"/>
</dbReference>